<gene>
    <name evidence="2" type="ORF">E4U42_002239</name>
</gene>
<accession>A0A8K0JEY6</accession>
<sequence length="179" mass="19984">MRPIQLFSLLVGACSAVALPAEVDNSPRALEISKPVEASVQEGSGLKYLAERGLLDWACIDFTRLLRIGRDNRRRFYLRTEDNVIEVDGATVTVVTRNVRPDRYVGVIIQNNSLWGGNIILSNYATPDETSRARETIRVPFHGDITRQCVRLSNLGGYWYVQREQPGSDSDFDIGGNSP</sequence>
<comment type="caution">
    <text evidence="2">The sequence shown here is derived from an EMBL/GenBank/DDBJ whole genome shotgun (WGS) entry which is preliminary data.</text>
</comment>
<keyword evidence="1" id="KW-0732">Signal</keyword>
<name>A0A8K0JEY6_9HYPO</name>
<evidence type="ECO:0000256" key="1">
    <source>
        <dbReference type="SAM" id="SignalP"/>
    </source>
</evidence>
<feature type="chain" id="PRO_5035461406" evidence="1">
    <location>
        <begin position="17"/>
        <end position="179"/>
    </location>
</feature>
<protein>
    <submittedName>
        <fullName evidence="2">Uncharacterized protein</fullName>
    </submittedName>
</protein>
<reference evidence="2" key="1">
    <citation type="journal article" date="2020" name="bioRxiv">
        <title>Whole genome comparisons of ergot fungi reveals the divergence and evolution of species within the genus Claviceps are the result of varying mechanisms driving genome evolution and host range expansion.</title>
        <authorList>
            <person name="Wyka S.A."/>
            <person name="Mondo S.J."/>
            <person name="Liu M."/>
            <person name="Dettman J."/>
            <person name="Nalam V."/>
            <person name="Broders K.D."/>
        </authorList>
    </citation>
    <scope>NUCLEOTIDE SEQUENCE</scope>
    <source>
        <strain evidence="2">CCC 489</strain>
    </source>
</reference>
<organism evidence="2 3">
    <name type="scientific">Claviceps africana</name>
    <dbReference type="NCBI Taxonomy" id="83212"/>
    <lineage>
        <taxon>Eukaryota</taxon>
        <taxon>Fungi</taxon>
        <taxon>Dikarya</taxon>
        <taxon>Ascomycota</taxon>
        <taxon>Pezizomycotina</taxon>
        <taxon>Sordariomycetes</taxon>
        <taxon>Hypocreomycetidae</taxon>
        <taxon>Hypocreales</taxon>
        <taxon>Clavicipitaceae</taxon>
        <taxon>Claviceps</taxon>
    </lineage>
</organism>
<proteinExistence type="predicted"/>
<evidence type="ECO:0000313" key="2">
    <source>
        <dbReference type="EMBL" id="KAG5930315.1"/>
    </source>
</evidence>
<keyword evidence="3" id="KW-1185">Reference proteome</keyword>
<dbReference type="AlphaFoldDB" id="A0A8K0JEY6"/>
<feature type="signal peptide" evidence="1">
    <location>
        <begin position="1"/>
        <end position="16"/>
    </location>
</feature>
<evidence type="ECO:0000313" key="3">
    <source>
        <dbReference type="Proteomes" id="UP000811619"/>
    </source>
</evidence>
<dbReference type="Proteomes" id="UP000811619">
    <property type="component" value="Unassembled WGS sequence"/>
</dbReference>
<dbReference type="EMBL" id="SRPY01000018">
    <property type="protein sequence ID" value="KAG5930315.1"/>
    <property type="molecule type" value="Genomic_DNA"/>
</dbReference>